<keyword evidence="4" id="KW-1185">Reference proteome</keyword>
<organism evidence="3 4">
    <name type="scientific">Microterricola gilva</name>
    <dbReference type="NCBI Taxonomy" id="393267"/>
    <lineage>
        <taxon>Bacteria</taxon>
        <taxon>Bacillati</taxon>
        <taxon>Actinomycetota</taxon>
        <taxon>Actinomycetes</taxon>
        <taxon>Micrococcales</taxon>
        <taxon>Microbacteriaceae</taxon>
        <taxon>Microterricola</taxon>
    </lineage>
</organism>
<comment type="caution">
    <text evidence="3">The sequence shown here is derived from an EMBL/GenBank/DDBJ whole genome shotgun (WGS) entry which is preliminary data.</text>
</comment>
<feature type="chain" id="PRO_5038862469" evidence="1">
    <location>
        <begin position="30"/>
        <end position="189"/>
    </location>
</feature>
<keyword evidence="3" id="KW-0645">Protease</keyword>
<dbReference type="Gene3D" id="3.30.1380.10">
    <property type="match status" value="1"/>
</dbReference>
<protein>
    <submittedName>
        <fullName evidence="3">D-alanyl-D-alanine carboxypeptidase-like protein</fullName>
    </submittedName>
</protein>
<gene>
    <name evidence="3" type="ORF">EV379_2762</name>
</gene>
<evidence type="ECO:0000259" key="2">
    <source>
        <dbReference type="Pfam" id="PF02557"/>
    </source>
</evidence>
<dbReference type="InterPro" id="IPR009045">
    <property type="entry name" value="Zn_M74/Hedgehog-like"/>
</dbReference>
<dbReference type="PROSITE" id="PS51257">
    <property type="entry name" value="PROKAR_LIPOPROTEIN"/>
    <property type="match status" value="1"/>
</dbReference>
<dbReference type="SUPFAM" id="SSF55166">
    <property type="entry name" value="Hedgehog/DD-peptidase"/>
    <property type="match status" value="1"/>
</dbReference>
<reference evidence="3 4" key="1">
    <citation type="submission" date="2019-02" db="EMBL/GenBank/DDBJ databases">
        <title>Sequencing the genomes of 1000 actinobacteria strains.</title>
        <authorList>
            <person name="Klenk H.-P."/>
        </authorList>
    </citation>
    <scope>NUCLEOTIDE SEQUENCE [LARGE SCALE GENOMIC DNA]</scope>
    <source>
        <strain evidence="3 4">DSM 18319</strain>
    </source>
</reference>
<dbReference type="OrthoDB" id="3293184at2"/>
<dbReference type="GO" id="GO:0004180">
    <property type="term" value="F:carboxypeptidase activity"/>
    <property type="evidence" value="ECO:0007669"/>
    <property type="project" value="UniProtKB-KW"/>
</dbReference>
<feature type="domain" description="D-alanyl-D-alanine carboxypeptidase-like core" evidence="2">
    <location>
        <begin position="70"/>
        <end position="173"/>
    </location>
</feature>
<keyword evidence="3" id="KW-0121">Carboxypeptidase</keyword>
<dbReference type="InterPro" id="IPR003709">
    <property type="entry name" value="VanY-like_core_dom"/>
</dbReference>
<evidence type="ECO:0000256" key="1">
    <source>
        <dbReference type="SAM" id="SignalP"/>
    </source>
</evidence>
<dbReference type="GO" id="GO:0006508">
    <property type="term" value="P:proteolysis"/>
    <property type="evidence" value="ECO:0007669"/>
    <property type="project" value="InterPro"/>
</dbReference>
<dbReference type="Pfam" id="PF02557">
    <property type="entry name" value="VanY"/>
    <property type="match status" value="1"/>
</dbReference>
<keyword evidence="1" id="KW-0732">Signal</keyword>
<accession>A0A4V2GB15</accession>
<name>A0A4V2GB15_9MICO</name>
<keyword evidence="3" id="KW-0378">Hydrolase</keyword>
<proteinExistence type="predicted"/>
<feature type="signal peptide" evidence="1">
    <location>
        <begin position="1"/>
        <end position="29"/>
    </location>
</feature>
<dbReference type="Proteomes" id="UP000291483">
    <property type="component" value="Unassembled WGS sequence"/>
</dbReference>
<evidence type="ECO:0000313" key="3">
    <source>
        <dbReference type="EMBL" id="RZU66406.1"/>
    </source>
</evidence>
<dbReference type="CDD" id="cd14846">
    <property type="entry name" value="Peptidase_M15_like"/>
    <property type="match status" value="1"/>
</dbReference>
<dbReference type="RefSeq" id="WP_130506611.1">
    <property type="nucleotide sequence ID" value="NZ_SHLC01000001.1"/>
</dbReference>
<dbReference type="EMBL" id="SHLC01000001">
    <property type="protein sequence ID" value="RZU66406.1"/>
    <property type="molecule type" value="Genomic_DNA"/>
</dbReference>
<dbReference type="AlphaFoldDB" id="A0A4V2GB15"/>
<evidence type="ECO:0000313" key="4">
    <source>
        <dbReference type="Proteomes" id="UP000291483"/>
    </source>
</evidence>
<sequence length="189" mass="20151">MPQPLTRTLRAAASAVLVSLLALTLSSCAPPADGPAAASEADLGAEDGYIPEGESVSPYADDLPTIANLDLDLRAALQRAAADAAADGVEMLVTDGWRSERYQQLLLDNAIRNYLSEEEARKWVKTPEESTHVRGLAVDIGPTDADSWLSQHGNDYGLCQTYGNEMWHFELAVRPGETCPAPLNDASAG</sequence>